<dbReference type="EC" id="2.4.1.1" evidence="2"/>
<dbReference type="PANTHER" id="PTHR11468:SF3">
    <property type="entry name" value="GLYCOGEN PHOSPHORYLASE, LIVER FORM"/>
    <property type="match status" value="1"/>
</dbReference>
<keyword evidence="2" id="KW-0119">Carbohydrate metabolism</keyword>
<dbReference type="Gene3D" id="3.40.50.2000">
    <property type="entry name" value="Glycogen Phosphorylase B"/>
    <property type="match status" value="1"/>
</dbReference>
<dbReference type="PANTHER" id="PTHR11468">
    <property type="entry name" value="GLYCOGEN PHOSPHORYLASE"/>
    <property type="match status" value="1"/>
</dbReference>
<dbReference type="GO" id="GO:0008184">
    <property type="term" value="F:glycogen phosphorylase activity"/>
    <property type="evidence" value="ECO:0007669"/>
    <property type="project" value="InterPro"/>
</dbReference>
<dbReference type="Pfam" id="PF00343">
    <property type="entry name" value="Phosphorylase"/>
    <property type="match status" value="1"/>
</dbReference>
<evidence type="ECO:0000256" key="2">
    <source>
        <dbReference type="RuleBase" id="RU000587"/>
    </source>
</evidence>
<dbReference type="GO" id="GO:0005980">
    <property type="term" value="P:glycogen catabolic process"/>
    <property type="evidence" value="ECO:0007669"/>
    <property type="project" value="TreeGrafter"/>
</dbReference>
<name>A0A377LTM7_ENTCL</name>
<keyword evidence="2 4" id="KW-0808">Transferase</keyword>
<gene>
    <name evidence="4" type="primary">malP_1</name>
    <name evidence="4" type="ORF">NCTC10005_01356</name>
</gene>
<dbReference type="EMBL" id="UGJB01000004">
    <property type="protein sequence ID" value="STQ08670.1"/>
    <property type="molecule type" value="Genomic_DNA"/>
</dbReference>
<evidence type="ECO:0000256" key="1">
    <source>
        <dbReference type="ARBA" id="ARBA00006047"/>
    </source>
</evidence>
<dbReference type="GO" id="GO:0030170">
    <property type="term" value="F:pyridoxal phosphate binding"/>
    <property type="evidence" value="ECO:0007669"/>
    <property type="project" value="TreeGrafter"/>
</dbReference>
<comment type="function">
    <text evidence="2">Allosteric enzyme that catalyzes the rate-limiting step in glycogen catabolism, the phosphorolytic cleavage of glycogen to produce glucose-1-phosphate, and plays a central role in maintaining cellular and organismal glucose homeostasis.</text>
</comment>
<dbReference type="GO" id="GO:0005737">
    <property type="term" value="C:cytoplasm"/>
    <property type="evidence" value="ECO:0007669"/>
    <property type="project" value="TreeGrafter"/>
</dbReference>
<organism evidence="4 5">
    <name type="scientific">Enterobacter cloacae</name>
    <dbReference type="NCBI Taxonomy" id="550"/>
    <lineage>
        <taxon>Bacteria</taxon>
        <taxon>Pseudomonadati</taxon>
        <taxon>Pseudomonadota</taxon>
        <taxon>Gammaproteobacteria</taxon>
        <taxon>Enterobacterales</taxon>
        <taxon>Enterobacteriaceae</taxon>
        <taxon>Enterobacter</taxon>
        <taxon>Enterobacter cloacae complex</taxon>
    </lineage>
</organism>
<reference evidence="4 5" key="1">
    <citation type="submission" date="2018-06" db="EMBL/GenBank/DDBJ databases">
        <authorList>
            <consortium name="Pathogen Informatics"/>
            <person name="Doyle S."/>
        </authorList>
    </citation>
    <scope>NUCLEOTIDE SEQUENCE [LARGE SCALE GENOMIC DNA]</scope>
    <source>
        <strain evidence="4 5">NCTC10005</strain>
    </source>
</reference>
<protein>
    <recommendedName>
        <fullName evidence="2">Alpha-1,4 glucan phosphorylase</fullName>
        <ecNumber evidence="2">2.4.1.1</ecNumber>
    </recommendedName>
</protein>
<evidence type="ECO:0000256" key="3">
    <source>
        <dbReference type="SAM" id="MobiDB-lite"/>
    </source>
</evidence>
<dbReference type="Proteomes" id="UP000255106">
    <property type="component" value="Unassembled WGS sequence"/>
</dbReference>
<evidence type="ECO:0000313" key="4">
    <source>
        <dbReference type="EMBL" id="STQ08670.1"/>
    </source>
</evidence>
<sequence>MEDKNHSENVSRVLYPDDSTYSGRELRLRQEYFLVSATIQDILSRHYQLHKTYANLAEKTAIHLNDTPSGAVDPGADASAYRRA</sequence>
<evidence type="ECO:0000313" key="5">
    <source>
        <dbReference type="Proteomes" id="UP000255106"/>
    </source>
</evidence>
<dbReference type="AlphaFoldDB" id="A0A377LTM7"/>
<feature type="region of interest" description="Disordered" evidence="3">
    <location>
        <begin position="65"/>
        <end position="84"/>
    </location>
</feature>
<comment type="cofactor">
    <cofactor evidence="2">
        <name>pyridoxal 5'-phosphate</name>
        <dbReference type="ChEBI" id="CHEBI:597326"/>
    </cofactor>
</comment>
<proteinExistence type="inferred from homology"/>
<keyword evidence="2" id="KW-0663">Pyridoxal phosphate</keyword>
<keyword evidence="2 4" id="KW-0328">Glycosyltransferase</keyword>
<dbReference type="SUPFAM" id="SSF53756">
    <property type="entry name" value="UDP-Glycosyltransferase/glycogen phosphorylase"/>
    <property type="match status" value="1"/>
</dbReference>
<accession>A0A377LTM7</accession>
<dbReference type="InterPro" id="IPR000811">
    <property type="entry name" value="Glyco_trans_35"/>
</dbReference>
<comment type="catalytic activity">
    <reaction evidence="2">
        <text>[(1-&gt;4)-alpha-D-glucosyl](n) + phosphate = [(1-&gt;4)-alpha-D-glucosyl](n-1) + alpha-D-glucose 1-phosphate</text>
        <dbReference type="Rhea" id="RHEA:41732"/>
        <dbReference type="Rhea" id="RHEA-COMP:9584"/>
        <dbReference type="Rhea" id="RHEA-COMP:9586"/>
        <dbReference type="ChEBI" id="CHEBI:15444"/>
        <dbReference type="ChEBI" id="CHEBI:43474"/>
        <dbReference type="ChEBI" id="CHEBI:58601"/>
        <dbReference type="EC" id="2.4.1.1"/>
    </reaction>
</comment>
<comment type="similarity">
    <text evidence="1 2">Belongs to the glycogen phosphorylase family.</text>
</comment>